<dbReference type="PROSITE" id="PS51419">
    <property type="entry name" value="RAB"/>
    <property type="match status" value="1"/>
</dbReference>
<feature type="compositionally biased region" description="Gly residues" evidence="9">
    <location>
        <begin position="253"/>
        <end position="266"/>
    </location>
</feature>
<dbReference type="SMART" id="SM00174">
    <property type="entry name" value="RHO"/>
    <property type="match status" value="1"/>
</dbReference>
<keyword evidence="7" id="KW-0636">Prenylation</keyword>
<keyword evidence="5" id="KW-0342">GTP-binding</keyword>
<protein>
    <recommendedName>
        <fullName evidence="3">small monomeric GTPase</fullName>
        <ecNumber evidence="3">3.6.5.2</ecNumber>
    </recommendedName>
</protein>
<evidence type="ECO:0000256" key="5">
    <source>
        <dbReference type="ARBA" id="ARBA00023134"/>
    </source>
</evidence>
<feature type="region of interest" description="Disordered" evidence="9">
    <location>
        <begin position="366"/>
        <end position="398"/>
    </location>
</feature>
<feature type="compositionally biased region" description="Pro residues" evidence="9">
    <location>
        <begin position="327"/>
        <end position="340"/>
    </location>
</feature>
<name>A0A8B9R8D4_ANAPL</name>
<sequence length="398" mass="43066">MAKQYDVLFRLLLLGDSGVGKTCLLCRFTDNEFHPAHISTIGVDFKMKTIEVDGIKVRIQIWDTAGQERYQTITKQYYRRAQGIFLVYDIGSERSYQHIVKWASDVDEYAPDGVQKILIGNKADEEHKRQVAKEQGLQVSWGGAGTPSMAAPPSKKKARCPPQGLLHPEQPQAARAPSQHGQGPRPPCALPCSQSPSCTSSVARTPCLPPKNAECPPQNAPPVPPRHPARGPGVAPHGTAAVRLSMCQRGAEGLEGGGWKQGGGLRGQPPPHPPKSHRRRRALALQLAREYGMDFYETSACSNLNIKEVRGDKAEGGGKKEGGSQGVPPPFSFPDPPPGAHPALSPQSFTRLTELVLQAHRKELAGLRAAAAPPDLARLEEDEQQPPGGQDSPKSCWC</sequence>
<proteinExistence type="inferred from homology"/>
<accession>A0A8B9R8D4</accession>
<evidence type="ECO:0000256" key="6">
    <source>
        <dbReference type="ARBA" id="ARBA00023288"/>
    </source>
</evidence>
<keyword evidence="6" id="KW-0449">Lipoprotein</keyword>
<comment type="catalytic activity">
    <reaction evidence="8">
        <text>GTP + H2O = GDP + phosphate + H(+)</text>
        <dbReference type="Rhea" id="RHEA:19669"/>
        <dbReference type="ChEBI" id="CHEBI:15377"/>
        <dbReference type="ChEBI" id="CHEBI:15378"/>
        <dbReference type="ChEBI" id="CHEBI:37565"/>
        <dbReference type="ChEBI" id="CHEBI:43474"/>
        <dbReference type="ChEBI" id="CHEBI:58189"/>
        <dbReference type="EC" id="3.6.5.2"/>
    </reaction>
    <physiologicalReaction direction="left-to-right" evidence="8">
        <dbReference type="Rhea" id="RHEA:19670"/>
    </physiologicalReaction>
</comment>
<dbReference type="EC" id="3.6.5.2" evidence="3"/>
<feature type="region of interest" description="Disordered" evidence="9">
    <location>
        <begin position="252"/>
        <end position="280"/>
    </location>
</feature>
<evidence type="ECO:0000313" key="11">
    <source>
        <dbReference type="Proteomes" id="UP000694400"/>
    </source>
</evidence>
<dbReference type="PRINTS" id="PR00449">
    <property type="entry name" value="RASTRNSFRMNG"/>
</dbReference>
<dbReference type="Proteomes" id="UP000694400">
    <property type="component" value="Chromosome 5"/>
</dbReference>
<dbReference type="PANTHER" id="PTHR47980">
    <property type="entry name" value="LD44762P"/>
    <property type="match status" value="1"/>
</dbReference>
<evidence type="ECO:0000256" key="1">
    <source>
        <dbReference type="ARBA" id="ARBA00004635"/>
    </source>
</evidence>
<dbReference type="PROSITE" id="PS51421">
    <property type="entry name" value="RAS"/>
    <property type="match status" value="1"/>
</dbReference>
<dbReference type="GO" id="GO:0016020">
    <property type="term" value="C:membrane"/>
    <property type="evidence" value="ECO:0007669"/>
    <property type="project" value="UniProtKB-SubCell"/>
</dbReference>
<organism evidence="10 11">
    <name type="scientific">Anas platyrhynchos</name>
    <name type="common">Mallard</name>
    <name type="synonym">Anas boschas</name>
    <dbReference type="NCBI Taxonomy" id="8839"/>
    <lineage>
        <taxon>Eukaryota</taxon>
        <taxon>Metazoa</taxon>
        <taxon>Chordata</taxon>
        <taxon>Craniata</taxon>
        <taxon>Vertebrata</taxon>
        <taxon>Euteleostomi</taxon>
        <taxon>Archelosauria</taxon>
        <taxon>Archosauria</taxon>
        <taxon>Dinosauria</taxon>
        <taxon>Saurischia</taxon>
        <taxon>Theropoda</taxon>
        <taxon>Coelurosauria</taxon>
        <taxon>Aves</taxon>
        <taxon>Neognathae</taxon>
        <taxon>Galloanserae</taxon>
        <taxon>Anseriformes</taxon>
        <taxon>Anatidae</taxon>
        <taxon>Anatinae</taxon>
        <taxon>Anas</taxon>
    </lineage>
</organism>
<dbReference type="InterPro" id="IPR005225">
    <property type="entry name" value="Small_GTP-bd"/>
</dbReference>
<dbReference type="InterPro" id="IPR027417">
    <property type="entry name" value="P-loop_NTPase"/>
</dbReference>
<dbReference type="GO" id="GO:0005525">
    <property type="term" value="F:GTP binding"/>
    <property type="evidence" value="ECO:0007669"/>
    <property type="project" value="UniProtKB-KW"/>
</dbReference>
<dbReference type="SMART" id="SM00173">
    <property type="entry name" value="RAS"/>
    <property type="match status" value="1"/>
</dbReference>
<dbReference type="SUPFAM" id="SSF52540">
    <property type="entry name" value="P-loop containing nucleoside triphosphate hydrolases"/>
    <property type="match status" value="1"/>
</dbReference>
<evidence type="ECO:0000313" key="10">
    <source>
        <dbReference type="Ensembl" id="ENSAPLP00020006024.1"/>
    </source>
</evidence>
<feature type="compositionally biased region" description="Low complexity" evidence="9">
    <location>
        <begin position="366"/>
        <end position="376"/>
    </location>
</feature>
<reference evidence="10" key="2">
    <citation type="submission" date="2025-08" db="UniProtKB">
        <authorList>
            <consortium name="Ensembl"/>
        </authorList>
    </citation>
    <scope>IDENTIFICATION</scope>
</reference>
<evidence type="ECO:0000256" key="4">
    <source>
        <dbReference type="ARBA" id="ARBA00022741"/>
    </source>
</evidence>
<reference evidence="10" key="1">
    <citation type="submission" date="2019-08" db="EMBL/GenBank/DDBJ databases">
        <title>Three high-quality genomes provides insights into domestication of ducks.</title>
        <authorList>
            <person name="Hou Z.C."/>
            <person name="Zhu F."/>
            <person name="Yin Z.T."/>
            <person name="Zhang F."/>
        </authorList>
    </citation>
    <scope>NUCLEOTIDE SEQUENCE [LARGE SCALE GENOMIC DNA]</scope>
</reference>
<evidence type="ECO:0000256" key="7">
    <source>
        <dbReference type="ARBA" id="ARBA00023289"/>
    </source>
</evidence>
<dbReference type="GO" id="GO:0003925">
    <property type="term" value="F:G protein activity"/>
    <property type="evidence" value="ECO:0007669"/>
    <property type="project" value="UniProtKB-EC"/>
</dbReference>
<dbReference type="NCBIfam" id="TIGR00231">
    <property type="entry name" value="small_GTP"/>
    <property type="match status" value="1"/>
</dbReference>
<evidence type="ECO:0000256" key="8">
    <source>
        <dbReference type="ARBA" id="ARBA00047660"/>
    </source>
</evidence>
<dbReference type="SMART" id="SM00176">
    <property type="entry name" value="RAN"/>
    <property type="match status" value="1"/>
</dbReference>
<feature type="region of interest" description="Disordered" evidence="9">
    <location>
        <begin position="214"/>
        <end position="236"/>
    </location>
</feature>
<feature type="region of interest" description="Disordered" evidence="9">
    <location>
        <begin position="312"/>
        <end position="347"/>
    </location>
</feature>
<dbReference type="InterPro" id="IPR001806">
    <property type="entry name" value="Small_GTPase"/>
</dbReference>
<dbReference type="Pfam" id="PF00071">
    <property type="entry name" value="Ras"/>
    <property type="match status" value="1"/>
</dbReference>
<comment type="similarity">
    <text evidence="2">Belongs to the small GTPase superfamily. Rab family.</text>
</comment>
<dbReference type="FunFam" id="3.40.50.300:FF:001129">
    <property type="entry name" value="ras-related protein Rab-44 isoform X2"/>
    <property type="match status" value="1"/>
</dbReference>
<comment type="subcellular location">
    <subcellularLocation>
        <location evidence="1">Membrane</location>
        <topology evidence="1">Lipid-anchor</topology>
    </subcellularLocation>
</comment>
<evidence type="ECO:0000256" key="9">
    <source>
        <dbReference type="SAM" id="MobiDB-lite"/>
    </source>
</evidence>
<feature type="compositionally biased region" description="Basic and acidic residues" evidence="9">
    <location>
        <begin position="312"/>
        <end position="322"/>
    </location>
</feature>
<dbReference type="Gene3D" id="3.40.50.300">
    <property type="entry name" value="P-loop containing nucleotide triphosphate hydrolases"/>
    <property type="match status" value="1"/>
</dbReference>
<feature type="region of interest" description="Disordered" evidence="9">
    <location>
        <begin position="135"/>
        <end position="195"/>
    </location>
</feature>
<dbReference type="Ensembl" id="ENSAPLT00020006482.1">
    <property type="protein sequence ID" value="ENSAPLP00020006024.1"/>
    <property type="gene ID" value="ENSAPLG00020004408.1"/>
</dbReference>
<keyword evidence="4" id="KW-0547">Nucleotide-binding</keyword>
<evidence type="ECO:0000256" key="2">
    <source>
        <dbReference type="ARBA" id="ARBA00006270"/>
    </source>
</evidence>
<dbReference type="InterPro" id="IPR050305">
    <property type="entry name" value="Small_GTPase_Rab"/>
</dbReference>
<evidence type="ECO:0000256" key="3">
    <source>
        <dbReference type="ARBA" id="ARBA00011984"/>
    </source>
</evidence>
<reference evidence="10" key="3">
    <citation type="submission" date="2025-09" db="UniProtKB">
        <authorList>
            <consortium name="Ensembl"/>
        </authorList>
    </citation>
    <scope>IDENTIFICATION</scope>
</reference>
<dbReference type="AlphaFoldDB" id="A0A8B9R8D4"/>
<dbReference type="SMART" id="SM00175">
    <property type="entry name" value="RAB"/>
    <property type="match status" value="1"/>
</dbReference>